<dbReference type="KEGG" id="falb:HYN59_07315"/>
<dbReference type="EMBL" id="CP029186">
    <property type="protein sequence ID" value="AWH86944.1"/>
    <property type="molecule type" value="Genomic_DNA"/>
</dbReference>
<feature type="transmembrane region" description="Helical" evidence="1">
    <location>
        <begin position="7"/>
        <end position="25"/>
    </location>
</feature>
<dbReference type="AlphaFoldDB" id="A0A2S1R2S2"/>
<feature type="transmembrane region" description="Helical" evidence="1">
    <location>
        <begin position="31"/>
        <end position="47"/>
    </location>
</feature>
<accession>A0A2S1R2S2</accession>
<evidence type="ECO:0000256" key="1">
    <source>
        <dbReference type="SAM" id="Phobius"/>
    </source>
</evidence>
<proteinExistence type="predicted"/>
<evidence type="ECO:0000313" key="2">
    <source>
        <dbReference type="EMBL" id="AWH86944.1"/>
    </source>
</evidence>
<keyword evidence="1" id="KW-0812">Transmembrane</keyword>
<sequence>MYWKYAPYLFLALAAFALYDAIMRMNEGRDPLISFLFAGLAIAYFFFKRNFYKKRFDNRK</sequence>
<dbReference type="Proteomes" id="UP000244929">
    <property type="component" value="Chromosome"/>
</dbReference>
<protein>
    <submittedName>
        <fullName evidence="2">Uncharacterized protein</fullName>
    </submittedName>
</protein>
<keyword evidence="1" id="KW-1133">Transmembrane helix</keyword>
<gene>
    <name evidence="2" type="ORF">HYN59_07315</name>
</gene>
<keyword evidence="3" id="KW-1185">Reference proteome</keyword>
<keyword evidence="1" id="KW-0472">Membrane</keyword>
<organism evidence="2 3">
    <name type="scientific">Flavobacterium album</name>
    <dbReference type="NCBI Taxonomy" id="2175091"/>
    <lineage>
        <taxon>Bacteria</taxon>
        <taxon>Pseudomonadati</taxon>
        <taxon>Bacteroidota</taxon>
        <taxon>Flavobacteriia</taxon>
        <taxon>Flavobacteriales</taxon>
        <taxon>Flavobacteriaceae</taxon>
        <taxon>Flavobacterium</taxon>
    </lineage>
</organism>
<name>A0A2S1R2S2_9FLAO</name>
<evidence type="ECO:0000313" key="3">
    <source>
        <dbReference type="Proteomes" id="UP000244929"/>
    </source>
</evidence>
<reference evidence="2 3" key="1">
    <citation type="submission" date="2018-04" db="EMBL/GenBank/DDBJ databases">
        <title>Genome sequencing of Flavobacterium sp. HYN0059.</title>
        <authorList>
            <person name="Yi H."/>
            <person name="Baek C."/>
        </authorList>
    </citation>
    <scope>NUCLEOTIDE SEQUENCE [LARGE SCALE GENOMIC DNA]</scope>
    <source>
        <strain evidence="2 3">HYN0059</strain>
    </source>
</reference>